<dbReference type="AlphaFoldDB" id="A0ABC8J9Q2"/>
<feature type="region of interest" description="Disordered" evidence="1">
    <location>
        <begin position="148"/>
        <end position="185"/>
    </location>
</feature>
<reference evidence="2 3" key="1">
    <citation type="submission" date="2022-03" db="EMBL/GenBank/DDBJ databases">
        <authorList>
            <person name="Macdonald S."/>
            <person name="Ahmed S."/>
            <person name="Newling K."/>
        </authorList>
    </citation>
    <scope>NUCLEOTIDE SEQUENCE [LARGE SCALE GENOMIC DNA]</scope>
</reference>
<name>A0ABC8J9Q2_ERUVS</name>
<feature type="compositionally biased region" description="Polar residues" evidence="1">
    <location>
        <begin position="149"/>
        <end position="159"/>
    </location>
</feature>
<keyword evidence="3" id="KW-1185">Reference proteome</keyword>
<protein>
    <submittedName>
        <fullName evidence="2">Uncharacterized protein</fullName>
    </submittedName>
</protein>
<comment type="caution">
    <text evidence="2">The sequence shown here is derived from an EMBL/GenBank/DDBJ whole genome shotgun (WGS) entry which is preliminary data.</text>
</comment>
<dbReference type="EMBL" id="CAKOAT010070710">
    <property type="protein sequence ID" value="CAH8309553.1"/>
    <property type="molecule type" value="Genomic_DNA"/>
</dbReference>
<dbReference type="PANTHER" id="PTHR14791:SF53">
    <property type="entry name" value="E3 UBIQUITIN-PROTEIN LIGASE"/>
    <property type="match status" value="1"/>
</dbReference>
<proteinExistence type="predicted"/>
<dbReference type="Proteomes" id="UP001642260">
    <property type="component" value="Unassembled WGS sequence"/>
</dbReference>
<organism evidence="2 3">
    <name type="scientific">Eruca vesicaria subsp. sativa</name>
    <name type="common">Garden rocket</name>
    <name type="synonym">Eruca sativa</name>
    <dbReference type="NCBI Taxonomy" id="29727"/>
    <lineage>
        <taxon>Eukaryota</taxon>
        <taxon>Viridiplantae</taxon>
        <taxon>Streptophyta</taxon>
        <taxon>Embryophyta</taxon>
        <taxon>Tracheophyta</taxon>
        <taxon>Spermatophyta</taxon>
        <taxon>Magnoliopsida</taxon>
        <taxon>eudicotyledons</taxon>
        <taxon>Gunneridae</taxon>
        <taxon>Pentapetalae</taxon>
        <taxon>rosids</taxon>
        <taxon>malvids</taxon>
        <taxon>Brassicales</taxon>
        <taxon>Brassicaceae</taxon>
        <taxon>Brassiceae</taxon>
        <taxon>Eruca</taxon>
    </lineage>
</organism>
<evidence type="ECO:0000256" key="1">
    <source>
        <dbReference type="SAM" id="MobiDB-lite"/>
    </source>
</evidence>
<gene>
    <name evidence="2" type="ORF">ERUC_LOCUS5470</name>
</gene>
<evidence type="ECO:0000313" key="2">
    <source>
        <dbReference type="EMBL" id="CAH8309553.1"/>
    </source>
</evidence>
<feature type="compositionally biased region" description="Low complexity" evidence="1">
    <location>
        <begin position="165"/>
        <end position="176"/>
    </location>
</feature>
<dbReference type="InterPro" id="IPR051105">
    <property type="entry name" value="WWC/KIBRA_Hippo_Reg"/>
</dbReference>
<dbReference type="PANTHER" id="PTHR14791">
    <property type="entry name" value="BOMB/KIRA PROTEINS"/>
    <property type="match status" value="1"/>
</dbReference>
<sequence length="260" mass="29996">MYINRDDLYILFKSICSFPHRIKESLNFPYTYKLLSRTQRLRLMVSRQEGTLFSRKRDFTAYGQESHNSFKKIKQDDQTQGKLQRTVFNEGSNSESMRSVTFDFELHLRTPLTTETKGHSRTSEDHRTYLKDPVHVERPKMSLDLELNLSPSYSPTRTTTKIEESSNYMSSSNGNNLTSPSKKTTTGIGLNRSLSWLAFDGGDVDDQKEQEMVTKVCMKCHMLVMLSTSTPVCPNCKFMHPHDHSSTKLFKPSNLLRLLC</sequence>
<accession>A0ABC8J9Q2</accession>
<evidence type="ECO:0000313" key="3">
    <source>
        <dbReference type="Proteomes" id="UP001642260"/>
    </source>
</evidence>